<keyword evidence="7 13" id="KW-1133">Transmembrane helix</keyword>
<proteinExistence type="inferred from homology"/>
<evidence type="ECO:0000256" key="5">
    <source>
        <dbReference type="ARBA" id="ARBA00022692"/>
    </source>
</evidence>
<keyword evidence="6 12" id="KW-0375">Hydrogen ion transport</keyword>
<comment type="similarity">
    <text evidence="2 12">Belongs to the ATPase protein 8 family.</text>
</comment>
<dbReference type="GO" id="GO:0031966">
    <property type="term" value="C:mitochondrial membrane"/>
    <property type="evidence" value="ECO:0007669"/>
    <property type="project" value="UniProtKB-SubCell"/>
</dbReference>
<keyword evidence="9 12" id="KW-0496">Mitochondrion</keyword>
<accession>A0A4Y1K6I6</accession>
<evidence type="ECO:0000256" key="7">
    <source>
        <dbReference type="ARBA" id="ARBA00022989"/>
    </source>
</evidence>
<dbReference type="GO" id="GO:0045259">
    <property type="term" value="C:proton-transporting ATP synthase complex"/>
    <property type="evidence" value="ECO:0007669"/>
    <property type="project" value="UniProtKB-KW"/>
</dbReference>
<comment type="subcellular location">
    <subcellularLocation>
        <location evidence="1 12">Mitochondrion membrane</location>
        <topology evidence="1 12">Single-pass membrane protein</topology>
    </subcellularLocation>
</comment>
<keyword evidence="5 12" id="KW-0812">Transmembrane</keyword>
<evidence type="ECO:0000256" key="9">
    <source>
        <dbReference type="ARBA" id="ARBA00023128"/>
    </source>
</evidence>
<dbReference type="EMBL" id="KX233864">
    <property type="protein sequence ID" value="ARO35537.1"/>
    <property type="molecule type" value="Genomic_DNA"/>
</dbReference>
<evidence type="ECO:0000256" key="6">
    <source>
        <dbReference type="ARBA" id="ARBA00022781"/>
    </source>
</evidence>
<feature type="transmembrane region" description="Helical" evidence="13">
    <location>
        <begin position="12"/>
        <end position="33"/>
    </location>
</feature>
<protein>
    <recommendedName>
        <fullName evidence="12">ATP synthase complex subunit 8</fullName>
    </recommendedName>
</protein>
<evidence type="ECO:0000256" key="8">
    <source>
        <dbReference type="ARBA" id="ARBA00023065"/>
    </source>
</evidence>
<evidence type="ECO:0000313" key="14">
    <source>
        <dbReference type="EMBL" id="ARO35537.1"/>
    </source>
</evidence>
<keyword evidence="11" id="KW-0066">ATP synthesis</keyword>
<evidence type="ECO:0000256" key="4">
    <source>
        <dbReference type="ARBA" id="ARBA00022547"/>
    </source>
</evidence>
<evidence type="ECO:0000256" key="12">
    <source>
        <dbReference type="RuleBase" id="RU003661"/>
    </source>
</evidence>
<organism evidence="14">
    <name type="scientific">Amolops hongkongensis</name>
    <name type="common">Hong Kong sucker frog</name>
    <dbReference type="NCBI Taxonomy" id="109946"/>
    <lineage>
        <taxon>Eukaryota</taxon>
        <taxon>Metazoa</taxon>
        <taxon>Chordata</taxon>
        <taxon>Craniata</taxon>
        <taxon>Vertebrata</taxon>
        <taxon>Euteleostomi</taxon>
        <taxon>Amphibia</taxon>
        <taxon>Batrachia</taxon>
        <taxon>Anura</taxon>
        <taxon>Neobatrachia</taxon>
        <taxon>Ranoidea</taxon>
        <taxon>Ranidae</taxon>
        <taxon>Amolops</taxon>
    </lineage>
</organism>
<geneLocation type="mitochondrion" evidence="14"/>
<evidence type="ECO:0000256" key="3">
    <source>
        <dbReference type="ARBA" id="ARBA00022448"/>
    </source>
</evidence>
<dbReference type="PANTHER" id="PTHR39937">
    <property type="entry name" value="ATP SYNTHASE PROTEIN 8"/>
    <property type="match status" value="1"/>
</dbReference>
<reference evidence="14" key="2">
    <citation type="journal article" date="2018" name="BMC Evol. Biol.">
        <title>Complete mitochondrial genomes of Nanorana taihangnica and N. yunnanensis (Anura: Dicroglossidae) with novel gene arrangements and phylogenetic relationship of Dicroglossidae.</title>
        <authorList>
            <person name="Zhang J.Y."/>
            <person name="Zhang L.P."/>
            <person name="Yu D.N."/>
            <person name="Storey K.B."/>
            <person name="Zheng R.Q."/>
        </authorList>
    </citation>
    <scope>NUCLEOTIDE SEQUENCE</scope>
</reference>
<dbReference type="GO" id="GO:0015986">
    <property type="term" value="P:proton motive force-driven ATP synthesis"/>
    <property type="evidence" value="ECO:0007669"/>
    <property type="project" value="InterPro"/>
</dbReference>
<dbReference type="GO" id="GO:0015078">
    <property type="term" value="F:proton transmembrane transporter activity"/>
    <property type="evidence" value="ECO:0007669"/>
    <property type="project" value="InterPro"/>
</dbReference>
<keyword evidence="8 12" id="KW-0406">Ion transport</keyword>
<dbReference type="PANTHER" id="PTHR39937:SF1">
    <property type="entry name" value="ATP SYNTHASE PROTEIN 8"/>
    <property type="match status" value="1"/>
</dbReference>
<evidence type="ECO:0000256" key="1">
    <source>
        <dbReference type="ARBA" id="ARBA00004304"/>
    </source>
</evidence>
<evidence type="ECO:0000256" key="10">
    <source>
        <dbReference type="ARBA" id="ARBA00023136"/>
    </source>
</evidence>
<keyword evidence="10 13" id="KW-0472">Membrane</keyword>
<reference evidence="14" key="1">
    <citation type="submission" date="2016-05" db="EMBL/GenBank/DDBJ databases">
        <authorList>
            <person name="Zhang J."/>
            <person name="Yu D."/>
            <person name="Zhang L."/>
            <person name="Zheng R."/>
            <person name="Storey K.B."/>
        </authorList>
    </citation>
    <scope>NUCLEOTIDE SEQUENCE</scope>
</reference>
<keyword evidence="4 12" id="KW-0138">CF(0)</keyword>
<dbReference type="Pfam" id="PF00895">
    <property type="entry name" value="ATP-synt_8"/>
    <property type="match status" value="1"/>
</dbReference>
<evidence type="ECO:0000256" key="11">
    <source>
        <dbReference type="ARBA" id="ARBA00023310"/>
    </source>
</evidence>
<dbReference type="InterPro" id="IPR050635">
    <property type="entry name" value="ATPase_protein_8"/>
</dbReference>
<name>A0A4Y1K6I6_9NEOB</name>
<dbReference type="AlphaFoldDB" id="A0A4Y1K6I6"/>
<evidence type="ECO:0000256" key="2">
    <source>
        <dbReference type="ARBA" id="ARBA00008892"/>
    </source>
</evidence>
<sequence>MPQLNPNPWLLYFLFTWLILLLLMPKILGFVNLNELNPQNTKTTNFTWTWPWQ</sequence>
<keyword evidence="3 12" id="KW-0813">Transport</keyword>
<dbReference type="InterPro" id="IPR001421">
    <property type="entry name" value="ATP8_metazoa"/>
</dbReference>
<evidence type="ECO:0000256" key="13">
    <source>
        <dbReference type="SAM" id="Phobius"/>
    </source>
</evidence>
<gene>
    <name evidence="14" type="primary">ATP8</name>
</gene>